<dbReference type="GO" id="GO:0006260">
    <property type="term" value="P:DNA replication"/>
    <property type="evidence" value="ECO:0007669"/>
    <property type="project" value="InterPro"/>
</dbReference>
<evidence type="ECO:0000256" key="1">
    <source>
        <dbReference type="ARBA" id="ARBA00022722"/>
    </source>
</evidence>
<dbReference type="PROSITE" id="PS51193">
    <property type="entry name" value="HELICASE_ATP_BIND_2"/>
    <property type="match status" value="1"/>
</dbReference>
<protein>
    <recommendedName>
        <fullName evidence="6">3'-5' exonuclease DinG</fullName>
        <ecNumber evidence="6">3.1.-.-</ecNumber>
    </recommendedName>
</protein>
<comment type="similarity">
    <text evidence="6">Belongs to the helicase family. DinG subfamily. Type 2 sub-subfamily.</text>
</comment>
<dbReference type="CDD" id="cd06127">
    <property type="entry name" value="DEDDh"/>
    <property type="match status" value="1"/>
</dbReference>
<organism evidence="8">
    <name type="scientific">Caldilinea aerophila</name>
    <dbReference type="NCBI Taxonomy" id="133453"/>
    <lineage>
        <taxon>Bacteria</taxon>
        <taxon>Bacillati</taxon>
        <taxon>Chloroflexota</taxon>
        <taxon>Caldilineae</taxon>
        <taxon>Caldilineales</taxon>
        <taxon>Caldilineaceae</taxon>
        <taxon>Caldilinea</taxon>
    </lineage>
</organism>
<proteinExistence type="inferred from homology"/>
<dbReference type="PANTHER" id="PTHR11472:SF34">
    <property type="entry name" value="REGULATOR OF TELOMERE ELONGATION HELICASE 1"/>
    <property type="match status" value="1"/>
</dbReference>
<keyword evidence="3 6" id="KW-0378">Hydrolase</keyword>
<dbReference type="Gene3D" id="3.30.420.10">
    <property type="entry name" value="Ribonuclease H-like superfamily/Ribonuclease H"/>
    <property type="match status" value="1"/>
</dbReference>
<dbReference type="NCBIfam" id="TIGR01407">
    <property type="entry name" value="dinG_rel"/>
    <property type="match status" value="1"/>
</dbReference>
<dbReference type="EC" id="3.1.-.-" evidence="6"/>
<dbReference type="GO" id="GO:0003887">
    <property type="term" value="F:DNA-directed DNA polymerase activity"/>
    <property type="evidence" value="ECO:0007669"/>
    <property type="project" value="InterPro"/>
</dbReference>
<dbReference type="InterPro" id="IPR006054">
    <property type="entry name" value="DnaQ"/>
</dbReference>
<dbReference type="Gene3D" id="3.40.50.300">
    <property type="entry name" value="P-loop containing nucleotide triphosphate hydrolases"/>
    <property type="match status" value="2"/>
</dbReference>
<dbReference type="SUPFAM" id="SSF52540">
    <property type="entry name" value="P-loop containing nucleoside triphosphate hydrolases"/>
    <property type="match status" value="2"/>
</dbReference>
<dbReference type="InterPro" id="IPR006555">
    <property type="entry name" value="ATP-dep_Helicase_C"/>
</dbReference>
<evidence type="ECO:0000313" key="8">
    <source>
        <dbReference type="EMBL" id="HDX32653.1"/>
    </source>
</evidence>
<feature type="binding site" evidence="6">
    <location>
        <begin position="291"/>
        <end position="298"/>
    </location>
    <ligand>
        <name>ATP</name>
        <dbReference type="ChEBI" id="CHEBI:30616"/>
    </ligand>
</feature>
<evidence type="ECO:0000256" key="5">
    <source>
        <dbReference type="ARBA" id="ARBA00022840"/>
    </source>
</evidence>
<dbReference type="InterPro" id="IPR036397">
    <property type="entry name" value="RNaseH_sf"/>
</dbReference>
<evidence type="ECO:0000256" key="6">
    <source>
        <dbReference type="HAMAP-Rule" id="MF_02206"/>
    </source>
</evidence>
<dbReference type="AlphaFoldDB" id="A0A7C1FMI1"/>
<dbReference type="Pfam" id="PF00929">
    <property type="entry name" value="RNase_T"/>
    <property type="match status" value="1"/>
</dbReference>
<keyword evidence="5 6" id="KW-0067">ATP-binding</keyword>
<gene>
    <name evidence="6" type="primary">dinG</name>
    <name evidence="8" type="ORF">ENQ20_14375</name>
</gene>
<keyword evidence="4 6" id="KW-0269">Exonuclease</keyword>
<comment type="caution">
    <text evidence="8">The sequence shown here is derived from an EMBL/GenBank/DDBJ whole genome shotgun (WGS) entry which is preliminary data.</text>
</comment>
<dbReference type="InterPro" id="IPR012337">
    <property type="entry name" value="RNaseH-like_sf"/>
</dbReference>
<dbReference type="GO" id="GO:0005524">
    <property type="term" value="F:ATP binding"/>
    <property type="evidence" value="ECO:0007669"/>
    <property type="project" value="UniProtKB-UniRule"/>
</dbReference>
<dbReference type="Pfam" id="PF13307">
    <property type="entry name" value="Helicase_C_2"/>
    <property type="match status" value="1"/>
</dbReference>
<dbReference type="GO" id="GO:0003678">
    <property type="term" value="F:DNA helicase activity"/>
    <property type="evidence" value="ECO:0007669"/>
    <property type="project" value="TreeGrafter"/>
</dbReference>
<keyword evidence="1 6" id="KW-0540">Nuclease</keyword>
<dbReference type="NCBIfam" id="TIGR00573">
    <property type="entry name" value="dnaq"/>
    <property type="match status" value="1"/>
</dbReference>
<dbReference type="EMBL" id="DSMG01000148">
    <property type="protein sequence ID" value="HDX32653.1"/>
    <property type="molecule type" value="Genomic_DNA"/>
</dbReference>
<dbReference type="SMART" id="SM00479">
    <property type="entry name" value="EXOIII"/>
    <property type="match status" value="1"/>
</dbReference>
<dbReference type="GO" id="GO:0003677">
    <property type="term" value="F:DNA binding"/>
    <property type="evidence" value="ECO:0007669"/>
    <property type="project" value="InterPro"/>
</dbReference>
<dbReference type="FunFam" id="3.30.420.10:FF:000045">
    <property type="entry name" value="3'-5' exonuclease DinG"/>
    <property type="match status" value="1"/>
</dbReference>
<evidence type="ECO:0000256" key="3">
    <source>
        <dbReference type="ARBA" id="ARBA00022801"/>
    </source>
</evidence>
<dbReference type="GO" id="GO:0008408">
    <property type="term" value="F:3'-5' exonuclease activity"/>
    <property type="evidence" value="ECO:0007669"/>
    <property type="project" value="UniProtKB-UniRule"/>
</dbReference>
<sequence length="957" mass="106368">MPERVYVALDLETTGLDANQDAIIEIGAVKFTTERMLERFVALVHPQRPIPPRITQITGIRNEDVAHAPILDQVLPELRTFVGAEVYAVVAHNTGFDLGFLAAAGVHFQRPAYDTVELAQILLPGEASYNLGELCLRLDIPLSDAHRAAGDAEATAQLFCRLHHRLLQLPPPILRLIAESSEGSAWPLATLFADAAAEVGMKEDAHTRQGVAFAPPFLSVPSATQVLAPKLSEEDDDAVTISPHLVEQIFAEHGPLHRLLGDRFESRAGQATMARLVAEAFNQNDHLLIEAGTGTGKSLAYLVPAALWAVANDRRVVVATNTINLQEQLLEKDLPQTAALLTELGLPPLRSALLKGREHYLCMRRFHEWRTSHRLSPAELTVLAKVLAWLPYTRTGEDAELTLTTAAEQAIWKRICSDAGACSFERCNRPACGAWLGLPDVDFYLEARRRSECAHIVVVNHALLLADLAAEGRILPPYTHLVVDETHRLEEAATDQLTYRIVWPAVRYALQQVICGGELFEAVHRLAAERRQEAVLTQLSAVAASAQVCERRMNEFTSALSAFVSMHNQGRYDAGYARRLGLNGRVRSQPMWSRVEIECDSFLHTLRRLVDNLAAVSAALEAAQWRQDEQAYQRFADWRNLTEMLDELAKRLDELVMAPHGGDTNQVAWLEVNLAEKINPAGQEDIVIAAAPRTVNAVIERGLVHRCKSIVFTGATLRIGANFAYLRDRLGLWDVKIAAIDSPFNYRRNVLLYLPTDMPPPDDARYQTMVEQAVVTAVSACRGRTLALFTSHQQVRATAEAIRPTLERMGITVLQHGQGGRSRLLREFRAAERAVLLGTRSFWEGIDLPGDEVRCLLIARLPFAVPNDPLVAARSADFEDSFNEYMVPDAVLRFRQGFGRLIRRASDRGVVVLLDSRIWRKAYGQTFLDSLPECTLRRAPLSNLAAAIETWFNLAYE</sequence>
<dbReference type="InterPro" id="IPR027417">
    <property type="entry name" value="P-loop_NTPase"/>
</dbReference>
<keyword evidence="2 6" id="KW-0547">Nucleotide-binding</keyword>
<comment type="caution">
    <text evidence="6">Lacks conserved residue(s) required for the propagation of feature annotation.</text>
</comment>
<dbReference type="InterPro" id="IPR045028">
    <property type="entry name" value="DinG/Rad3-like"/>
</dbReference>
<dbReference type="InterPro" id="IPR006310">
    <property type="entry name" value="DinG"/>
</dbReference>
<dbReference type="InterPro" id="IPR013520">
    <property type="entry name" value="Ribonucl_H"/>
</dbReference>
<feature type="domain" description="Helicase ATP-binding" evidence="7">
    <location>
        <begin position="256"/>
        <end position="543"/>
    </location>
</feature>
<dbReference type="PANTHER" id="PTHR11472">
    <property type="entry name" value="DNA REPAIR DEAD HELICASE RAD3/XP-D SUBFAMILY MEMBER"/>
    <property type="match status" value="1"/>
</dbReference>
<comment type="function">
    <text evidence="6">3'-5' exonuclease.</text>
</comment>
<dbReference type="HAMAP" id="MF_02206">
    <property type="entry name" value="DinG_exonucl"/>
    <property type="match status" value="1"/>
</dbReference>
<evidence type="ECO:0000259" key="7">
    <source>
        <dbReference type="PROSITE" id="PS51193"/>
    </source>
</evidence>
<accession>A0A7C1FMI1</accession>
<reference evidence="8" key="1">
    <citation type="journal article" date="2020" name="mSystems">
        <title>Genome- and Community-Level Interaction Insights into Carbon Utilization and Element Cycling Functions of Hydrothermarchaeota in Hydrothermal Sediment.</title>
        <authorList>
            <person name="Zhou Z."/>
            <person name="Liu Y."/>
            <person name="Xu W."/>
            <person name="Pan J."/>
            <person name="Luo Z.H."/>
            <person name="Li M."/>
        </authorList>
    </citation>
    <scope>NUCLEOTIDE SEQUENCE [LARGE SCALE GENOMIC DNA]</scope>
    <source>
        <strain evidence="8">SpSt-289</strain>
    </source>
</reference>
<evidence type="ECO:0000256" key="4">
    <source>
        <dbReference type="ARBA" id="ARBA00022839"/>
    </source>
</evidence>
<dbReference type="GO" id="GO:0016818">
    <property type="term" value="F:hydrolase activity, acting on acid anhydrides, in phosphorus-containing anhydrides"/>
    <property type="evidence" value="ECO:0007669"/>
    <property type="project" value="InterPro"/>
</dbReference>
<dbReference type="SUPFAM" id="SSF53098">
    <property type="entry name" value="Ribonuclease H-like"/>
    <property type="match status" value="1"/>
</dbReference>
<dbReference type="SMART" id="SM00491">
    <property type="entry name" value="HELICc2"/>
    <property type="match status" value="1"/>
</dbReference>
<dbReference type="InterPro" id="IPR014013">
    <property type="entry name" value="Helic_SF1/SF2_ATP-bd_DinG/Rad3"/>
</dbReference>
<name>A0A7C1FMI1_9CHLR</name>
<evidence type="ECO:0000256" key="2">
    <source>
        <dbReference type="ARBA" id="ARBA00022741"/>
    </source>
</evidence>